<dbReference type="Gene3D" id="1.25.40.20">
    <property type="entry name" value="Ankyrin repeat-containing domain"/>
    <property type="match status" value="1"/>
</dbReference>
<gene>
    <name evidence="2" type="ORF">GCM10009129_17120</name>
</gene>
<proteinExistence type="predicted"/>
<organism evidence="2 3">
    <name type="scientific">Psychrobacter aestuarii</name>
    <dbReference type="NCBI Taxonomy" id="556327"/>
    <lineage>
        <taxon>Bacteria</taxon>
        <taxon>Pseudomonadati</taxon>
        <taxon>Pseudomonadota</taxon>
        <taxon>Gammaproteobacteria</taxon>
        <taxon>Moraxellales</taxon>
        <taxon>Moraxellaceae</taxon>
        <taxon>Psychrobacter</taxon>
    </lineage>
</organism>
<evidence type="ECO:0000313" key="2">
    <source>
        <dbReference type="EMBL" id="GAA0320010.1"/>
    </source>
</evidence>
<dbReference type="InterPro" id="IPR002110">
    <property type="entry name" value="Ankyrin_rpt"/>
</dbReference>
<dbReference type="Pfam" id="PF12796">
    <property type="entry name" value="Ank_2"/>
    <property type="match status" value="1"/>
</dbReference>
<dbReference type="PROSITE" id="PS50088">
    <property type="entry name" value="ANK_REPEAT"/>
    <property type="match status" value="1"/>
</dbReference>
<dbReference type="Proteomes" id="UP001501787">
    <property type="component" value="Unassembled WGS sequence"/>
</dbReference>
<dbReference type="PROSITE" id="PS50297">
    <property type="entry name" value="ANK_REP_REGION"/>
    <property type="match status" value="1"/>
</dbReference>
<keyword evidence="3" id="KW-1185">Reference proteome</keyword>
<evidence type="ECO:0000313" key="3">
    <source>
        <dbReference type="Proteomes" id="UP001501787"/>
    </source>
</evidence>
<dbReference type="EMBL" id="BAAAFR010000005">
    <property type="protein sequence ID" value="GAA0320010.1"/>
    <property type="molecule type" value="Genomic_DNA"/>
</dbReference>
<evidence type="ECO:0000256" key="1">
    <source>
        <dbReference type="PROSITE-ProRule" id="PRU00023"/>
    </source>
</evidence>
<dbReference type="SUPFAM" id="SSF48403">
    <property type="entry name" value="Ankyrin repeat"/>
    <property type="match status" value="1"/>
</dbReference>
<dbReference type="InterPro" id="IPR036770">
    <property type="entry name" value="Ankyrin_rpt-contain_sf"/>
</dbReference>
<evidence type="ECO:0008006" key="4">
    <source>
        <dbReference type="Google" id="ProtNLM"/>
    </source>
</evidence>
<keyword evidence="1" id="KW-0040">ANK repeat</keyword>
<comment type="caution">
    <text evidence="2">The sequence shown here is derived from an EMBL/GenBank/DDBJ whole genome shotgun (WGS) entry which is preliminary data.</text>
</comment>
<protein>
    <recommendedName>
        <fullName evidence="4">Ankyrin repeat domain-containing protein</fullName>
    </recommendedName>
</protein>
<dbReference type="RefSeq" id="WP_201505298.1">
    <property type="nucleotide sequence ID" value="NZ_BAAAFR010000005.1"/>
</dbReference>
<dbReference type="PANTHER" id="PTHR46224">
    <property type="entry name" value="ANKYRIN REPEAT FAMILY PROTEIN"/>
    <property type="match status" value="1"/>
</dbReference>
<accession>A0ABN0VXS8</accession>
<sequence length="180" mass="20377">MSIDKKTEQAIEFLDALYRADFNKIEKLVDSGICSFSRVTPVENWNWLHISLMDFNKEMPPRESIEYLIDKGVDVNAQDCYCMTPLHYAMRKKNVGAAMALLEVGANPNAANLKNIIPLAYINGQPEELDLLKLMLDKGGDVHFYNGYETILEGVTEHSLTNDKLVPVLKTMQEHAENSK</sequence>
<dbReference type="SMART" id="SM00248">
    <property type="entry name" value="ANK"/>
    <property type="match status" value="3"/>
</dbReference>
<feature type="repeat" description="ANK" evidence="1">
    <location>
        <begin position="81"/>
        <end position="113"/>
    </location>
</feature>
<name>A0ABN0VXS8_9GAMM</name>
<dbReference type="InterPro" id="IPR051616">
    <property type="entry name" value="Cul2-RING_E3_ligase_SR"/>
</dbReference>
<reference evidence="2 3" key="1">
    <citation type="journal article" date="2019" name="Int. J. Syst. Evol. Microbiol.">
        <title>The Global Catalogue of Microorganisms (GCM) 10K type strain sequencing project: providing services to taxonomists for standard genome sequencing and annotation.</title>
        <authorList>
            <consortium name="The Broad Institute Genomics Platform"/>
            <consortium name="The Broad Institute Genome Sequencing Center for Infectious Disease"/>
            <person name="Wu L."/>
            <person name="Ma J."/>
        </authorList>
    </citation>
    <scope>NUCLEOTIDE SEQUENCE [LARGE SCALE GENOMIC DNA]</scope>
    <source>
        <strain evidence="2 3">JCM 16343</strain>
    </source>
</reference>